<evidence type="ECO:0000256" key="7">
    <source>
        <dbReference type="SAM" id="MobiDB-lite"/>
    </source>
</evidence>
<proteinExistence type="predicted"/>
<keyword evidence="2 6" id="KW-0812">Transmembrane</keyword>
<dbReference type="PROSITE" id="PS50845">
    <property type="entry name" value="RETICULON"/>
    <property type="match status" value="1"/>
</dbReference>
<evidence type="ECO:0000256" key="5">
    <source>
        <dbReference type="ARBA" id="ARBA00023136"/>
    </source>
</evidence>
<feature type="compositionally biased region" description="Basic and acidic residues" evidence="7">
    <location>
        <begin position="361"/>
        <end position="395"/>
    </location>
</feature>
<feature type="compositionally biased region" description="Polar residues" evidence="7">
    <location>
        <begin position="1"/>
        <end position="10"/>
    </location>
</feature>
<evidence type="ECO:0000256" key="2">
    <source>
        <dbReference type="ARBA" id="ARBA00022692"/>
    </source>
</evidence>
<feature type="region of interest" description="Disordered" evidence="7">
    <location>
        <begin position="1"/>
        <end position="38"/>
    </location>
</feature>
<feature type="transmembrane region" description="Helical" evidence="6">
    <location>
        <begin position="126"/>
        <end position="147"/>
    </location>
</feature>
<dbReference type="InterPro" id="IPR003388">
    <property type="entry name" value="Reticulon"/>
</dbReference>
<keyword evidence="5 6" id="KW-0472">Membrane</keyword>
<evidence type="ECO:0000256" key="1">
    <source>
        <dbReference type="ARBA" id="ARBA00004477"/>
    </source>
</evidence>
<keyword evidence="10" id="KW-1185">Reference proteome</keyword>
<dbReference type="Proteomes" id="UP001172684">
    <property type="component" value="Unassembled WGS sequence"/>
</dbReference>
<feature type="compositionally biased region" description="Polar residues" evidence="7">
    <location>
        <begin position="324"/>
        <end position="340"/>
    </location>
</feature>
<gene>
    <name evidence="9" type="ORF">H2201_002146</name>
</gene>
<feature type="transmembrane region" description="Helical" evidence="6">
    <location>
        <begin position="243"/>
        <end position="261"/>
    </location>
</feature>
<evidence type="ECO:0000313" key="9">
    <source>
        <dbReference type="EMBL" id="KAJ9667611.1"/>
    </source>
</evidence>
<dbReference type="Pfam" id="PF02453">
    <property type="entry name" value="Reticulon"/>
    <property type="match status" value="1"/>
</dbReference>
<comment type="caution">
    <text evidence="9">The sequence shown here is derived from an EMBL/GenBank/DDBJ whole genome shotgun (WGS) entry which is preliminary data.</text>
</comment>
<reference evidence="9" key="1">
    <citation type="submission" date="2022-10" db="EMBL/GenBank/DDBJ databases">
        <title>Culturing micro-colonial fungi from biological soil crusts in the Mojave desert and describing Neophaeococcomyces mojavensis, and introducing the new genera and species Taxawa tesnikishii.</title>
        <authorList>
            <person name="Kurbessoian T."/>
            <person name="Stajich J.E."/>
        </authorList>
    </citation>
    <scope>NUCLEOTIDE SEQUENCE</scope>
    <source>
        <strain evidence="9">TK_1</strain>
    </source>
</reference>
<evidence type="ECO:0000256" key="6">
    <source>
        <dbReference type="RuleBase" id="RU363132"/>
    </source>
</evidence>
<evidence type="ECO:0000256" key="4">
    <source>
        <dbReference type="ARBA" id="ARBA00022989"/>
    </source>
</evidence>
<feature type="transmembrane region" description="Helical" evidence="6">
    <location>
        <begin position="220"/>
        <end position="237"/>
    </location>
</feature>
<keyword evidence="3 6" id="KW-0256">Endoplasmic reticulum</keyword>
<accession>A0ABQ9P2Q1</accession>
<evidence type="ECO:0000256" key="3">
    <source>
        <dbReference type="ARBA" id="ARBA00022824"/>
    </source>
</evidence>
<sequence>MSGSAYNPSDYSYPDLDRSASSNMDSNTSNGNAQESLQNAKNHFISGAQSAMNSVQNHPATQNAMDTIQNGPVAQNVKEQSAKTQSEFRDLADARTTPDQPAATGQPLTHYHSMFYRLLSWRNPRATAISFLVSVLFIFATRYLPILRWFFKGAYIVTGITAAAEIIGQAAFGNGFVTQIRPRKYYTVDKASLERFTDDIEQLINFFVIEFQRIIFAENVYVTLAAFASALISYYLIKVVPLWGLSLIATSIIYLAPLIYVKNKDVIDEQLNRTGQIVRRQTNQMREVAVQQTSRATETVKTYASDYSHKAQDLVGQAKRRASRQTSPETTTGSQDNSTVRADDFPTAPRQEPVGGQGLGRAEDYDRAEGFGRTQGLDRSEGFSRAEDLSRREVVDGPIFNSA</sequence>
<name>A0ABQ9P2Q1_9PEZI</name>
<feature type="region of interest" description="Disordered" evidence="7">
    <location>
        <begin position="314"/>
        <end position="403"/>
    </location>
</feature>
<protein>
    <recommendedName>
        <fullName evidence="6">Reticulon-like protein</fullName>
    </recommendedName>
</protein>
<dbReference type="EMBL" id="JAPDRL010000011">
    <property type="protein sequence ID" value="KAJ9667611.1"/>
    <property type="molecule type" value="Genomic_DNA"/>
</dbReference>
<evidence type="ECO:0000259" key="8">
    <source>
        <dbReference type="PROSITE" id="PS50845"/>
    </source>
</evidence>
<organism evidence="9 10">
    <name type="scientific">Coniosporium apollinis</name>
    <dbReference type="NCBI Taxonomy" id="61459"/>
    <lineage>
        <taxon>Eukaryota</taxon>
        <taxon>Fungi</taxon>
        <taxon>Dikarya</taxon>
        <taxon>Ascomycota</taxon>
        <taxon>Pezizomycotina</taxon>
        <taxon>Dothideomycetes</taxon>
        <taxon>Dothideomycetes incertae sedis</taxon>
        <taxon>Coniosporium</taxon>
    </lineage>
</organism>
<feature type="compositionally biased region" description="Polar residues" evidence="7">
    <location>
        <begin position="19"/>
        <end position="38"/>
    </location>
</feature>
<feature type="domain" description="Reticulon" evidence="8">
    <location>
        <begin position="115"/>
        <end position="312"/>
    </location>
</feature>
<comment type="subcellular location">
    <subcellularLocation>
        <location evidence="1 6">Endoplasmic reticulum membrane</location>
        <topology evidence="1 6">Multi-pass membrane protein</topology>
    </subcellularLocation>
</comment>
<keyword evidence="4 6" id="KW-1133">Transmembrane helix</keyword>
<feature type="transmembrane region" description="Helical" evidence="6">
    <location>
        <begin position="153"/>
        <end position="177"/>
    </location>
</feature>
<evidence type="ECO:0000313" key="10">
    <source>
        <dbReference type="Proteomes" id="UP001172684"/>
    </source>
</evidence>